<reference evidence="5 6" key="1">
    <citation type="journal article" date="2018" name="Environ. Microbiol.">
        <title>Genomes of ubiquitous marine and hypersaline Hydrogenovibrio, Thiomicrorhabdus and Thiomicrospira spp. encode a diversity of mechanisms to sustain chemolithoautotrophy in heterogeneous environments.</title>
        <authorList>
            <person name="Scott K.M."/>
            <person name="Williams J."/>
            <person name="Porter C.M.B."/>
            <person name="Russel S."/>
            <person name="Harmer T.L."/>
            <person name="Paul J.H."/>
            <person name="Antonen K.M."/>
            <person name="Bridges M.K."/>
            <person name="Camper G.J."/>
            <person name="Campla C.K."/>
            <person name="Casella L.G."/>
            <person name="Chase E."/>
            <person name="Conrad J.W."/>
            <person name="Cruz M.C."/>
            <person name="Dunlap D.S."/>
            <person name="Duran L."/>
            <person name="Fahsbender E.M."/>
            <person name="Goldsmith D.B."/>
            <person name="Keeley R.F."/>
            <person name="Kondoff M.R."/>
            <person name="Kussy B.I."/>
            <person name="Lane M.K."/>
            <person name="Lawler S."/>
            <person name="Leigh B.A."/>
            <person name="Lewis C."/>
            <person name="Lostal L.M."/>
            <person name="Marking D."/>
            <person name="Mancera P.A."/>
            <person name="McClenthan E.C."/>
            <person name="McIntyre E.A."/>
            <person name="Mine J.A."/>
            <person name="Modi S."/>
            <person name="Moore B.D."/>
            <person name="Morgan W.A."/>
            <person name="Nelson K.M."/>
            <person name="Nguyen K.N."/>
            <person name="Ogburn N."/>
            <person name="Parrino D.G."/>
            <person name="Pedapudi A.D."/>
            <person name="Pelham R.P."/>
            <person name="Preece A.M."/>
            <person name="Rampersad E.A."/>
            <person name="Richardson J.C."/>
            <person name="Rodgers C.M."/>
            <person name="Schaffer B.L."/>
            <person name="Sheridan N.E."/>
            <person name="Solone M.R."/>
            <person name="Staley Z.R."/>
            <person name="Tabuchi M."/>
            <person name="Waide R.J."/>
            <person name="Wanjugi P.W."/>
            <person name="Young S."/>
            <person name="Clum A."/>
            <person name="Daum C."/>
            <person name="Huntemann M."/>
            <person name="Ivanova N."/>
            <person name="Kyrpides N."/>
            <person name="Mikhailova N."/>
            <person name="Palaniappan K."/>
            <person name="Pillay M."/>
            <person name="Reddy T.B.K."/>
            <person name="Shapiro N."/>
            <person name="Stamatis D."/>
            <person name="Varghese N."/>
            <person name="Woyke T."/>
            <person name="Boden R."/>
            <person name="Freyermuth S.K."/>
            <person name="Kerfeld C.A."/>
        </authorList>
    </citation>
    <scope>NUCLEOTIDE SEQUENCE [LARGE SCALE GENOMIC DNA]</scope>
    <source>
        <strain evidence="5 6">JR-2</strain>
    </source>
</reference>
<evidence type="ECO:0000256" key="1">
    <source>
        <dbReference type="ARBA" id="ARBA00001968"/>
    </source>
</evidence>
<comment type="cofactor">
    <cofactor evidence="1 4">
        <name>a divalent metal cation</name>
        <dbReference type="ChEBI" id="CHEBI:60240"/>
    </cofactor>
</comment>
<gene>
    <name evidence="5" type="ORF">EPV75_08100</name>
</gene>
<dbReference type="EC" id="3.6.1.9" evidence="4"/>
<dbReference type="EMBL" id="CP035033">
    <property type="protein sequence ID" value="QAB15628.1"/>
    <property type="molecule type" value="Genomic_DNA"/>
</dbReference>
<dbReference type="SUPFAM" id="SSF52972">
    <property type="entry name" value="ITPase-like"/>
    <property type="match status" value="1"/>
</dbReference>
<dbReference type="InterPro" id="IPR003697">
    <property type="entry name" value="Maf-like"/>
</dbReference>
<evidence type="ECO:0000256" key="4">
    <source>
        <dbReference type="HAMAP-Rule" id="MF_00528"/>
    </source>
</evidence>
<evidence type="ECO:0000256" key="3">
    <source>
        <dbReference type="ARBA" id="ARBA00023080"/>
    </source>
</evidence>
<keyword evidence="6" id="KW-1185">Reference proteome</keyword>
<dbReference type="PIRSF" id="PIRSF006305">
    <property type="entry name" value="Maf"/>
    <property type="match status" value="1"/>
</dbReference>
<comment type="catalytic activity">
    <reaction evidence="4">
        <text>dTTP + H2O = dTMP + diphosphate + H(+)</text>
        <dbReference type="Rhea" id="RHEA:28534"/>
        <dbReference type="ChEBI" id="CHEBI:15377"/>
        <dbReference type="ChEBI" id="CHEBI:15378"/>
        <dbReference type="ChEBI" id="CHEBI:33019"/>
        <dbReference type="ChEBI" id="CHEBI:37568"/>
        <dbReference type="ChEBI" id="CHEBI:63528"/>
        <dbReference type="EC" id="3.6.1.9"/>
    </reaction>
</comment>
<dbReference type="NCBIfam" id="TIGR00172">
    <property type="entry name" value="maf"/>
    <property type="match status" value="1"/>
</dbReference>
<evidence type="ECO:0000256" key="2">
    <source>
        <dbReference type="ARBA" id="ARBA00022801"/>
    </source>
</evidence>
<dbReference type="InterPro" id="IPR029001">
    <property type="entry name" value="ITPase-like_fam"/>
</dbReference>
<dbReference type="KEGG" id="htr:EPV75_08100"/>
<feature type="site" description="Important for substrate specificity" evidence="4">
    <location>
        <position position="73"/>
    </location>
</feature>
<dbReference type="HAMAP" id="MF_00528">
    <property type="entry name" value="Maf"/>
    <property type="match status" value="1"/>
</dbReference>
<comment type="similarity">
    <text evidence="4">Belongs to the Maf family. YhdE subfamily.</text>
</comment>
<dbReference type="GO" id="GO:0036218">
    <property type="term" value="F:dTTP diphosphatase activity"/>
    <property type="evidence" value="ECO:0007669"/>
    <property type="project" value="RHEA"/>
</dbReference>
<dbReference type="Gene3D" id="3.90.950.10">
    <property type="match status" value="1"/>
</dbReference>
<comment type="caution">
    <text evidence="4">Lacks conserved residue(s) required for the propagation of feature annotation.</text>
</comment>
<keyword evidence="2 4" id="KW-0378">Hydrolase</keyword>
<feature type="site" description="Important for substrate specificity" evidence="4">
    <location>
        <position position="13"/>
    </location>
</feature>
<protein>
    <recommendedName>
        <fullName evidence="4">dTTP/UTP pyrophosphatase</fullName>
        <shortName evidence="4">dTTPase/UTPase</shortName>
        <ecNumber evidence="4">3.6.1.9</ecNumber>
    </recommendedName>
    <alternativeName>
        <fullName evidence="4">Nucleoside triphosphate pyrophosphatase</fullName>
    </alternativeName>
    <alternativeName>
        <fullName evidence="4">Nucleotide pyrophosphatase</fullName>
        <shortName evidence="4">Nucleotide PPase</shortName>
    </alternativeName>
</protein>
<dbReference type="RefSeq" id="WP_128385043.1">
    <property type="nucleotide sequence ID" value="NZ_CP035033.1"/>
</dbReference>
<name>A0A410H3W5_9GAMM</name>
<dbReference type="PANTHER" id="PTHR43213:SF5">
    <property type="entry name" value="BIFUNCTIONAL DTTP_UTP PYROPHOSPHATASE_METHYLTRANSFERASE PROTEIN-RELATED"/>
    <property type="match status" value="1"/>
</dbReference>
<dbReference type="Pfam" id="PF02545">
    <property type="entry name" value="Maf"/>
    <property type="match status" value="1"/>
</dbReference>
<comment type="subcellular location">
    <subcellularLocation>
        <location evidence="4">Cytoplasm</location>
    </subcellularLocation>
</comment>
<dbReference type="Proteomes" id="UP000285478">
    <property type="component" value="Chromosome"/>
</dbReference>
<accession>A0A410H3W5</accession>
<evidence type="ECO:0000313" key="5">
    <source>
        <dbReference type="EMBL" id="QAB15628.1"/>
    </source>
</evidence>
<comment type="catalytic activity">
    <reaction evidence="4">
        <text>UTP + H2O = UMP + diphosphate + H(+)</text>
        <dbReference type="Rhea" id="RHEA:29395"/>
        <dbReference type="ChEBI" id="CHEBI:15377"/>
        <dbReference type="ChEBI" id="CHEBI:15378"/>
        <dbReference type="ChEBI" id="CHEBI:33019"/>
        <dbReference type="ChEBI" id="CHEBI:46398"/>
        <dbReference type="ChEBI" id="CHEBI:57865"/>
        <dbReference type="EC" id="3.6.1.9"/>
    </reaction>
</comment>
<dbReference type="GO" id="GO:0005737">
    <property type="term" value="C:cytoplasm"/>
    <property type="evidence" value="ECO:0007669"/>
    <property type="project" value="UniProtKB-SubCell"/>
</dbReference>
<dbReference type="CDD" id="cd00555">
    <property type="entry name" value="Maf"/>
    <property type="match status" value="1"/>
</dbReference>
<evidence type="ECO:0000313" key="6">
    <source>
        <dbReference type="Proteomes" id="UP000285478"/>
    </source>
</evidence>
<dbReference type="AlphaFoldDB" id="A0A410H3W5"/>
<sequence>MSKKVYLASSSPRRRELLEQIGVDFELVDAPVEETFLPNESPESFVIRMAVEKAFSGFNKVPEKKAWVIGSDTVVLKDGKLFGKPRHKMDAQRMMRTLSDAPYDVLSAVSVVYDGRILSKLSRSEVTFRPISDAEFEAYWQTGEPEGKAGGYAIQGLGAKFISQLHGSYSGVMGLPLYELDQLLIESGFYVE</sequence>
<dbReference type="PANTHER" id="PTHR43213">
    <property type="entry name" value="BIFUNCTIONAL DTTP/UTP PYROPHOSPHATASE/METHYLTRANSFERASE PROTEIN-RELATED"/>
    <property type="match status" value="1"/>
</dbReference>
<keyword evidence="3 4" id="KW-0546">Nucleotide metabolism</keyword>
<proteinExistence type="inferred from homology"/>
<comment type="function">
    <text evidence="4">Nucleoside triphosphate pyrophosphatase that hydrolyzes dTTP and UTP. May have a dual role in cell division arrest and in preventing the incorporation of modified nucleotides into cellular nucleic acids.</text>
</comment>
<keyword evidence="4" id="KW-0963">Cytoplasm</keyword>
<dbReference type="GO" id="GO:0036221">
    <property type="term" value="F:UTP diphosphatase activity"/>
    <property type="evidence" value="ECO:0007669"/>
    <property type="project" value="RHEA"/>
</dbReference>
<dbReference type="GO" id="GO:0009117">
    <property type="term" value="P:nucleotide metabolic process"/>
    <property type="evidence" value="ECO:0007669"/>
    <property type="project" value="UniProtKB-KW"/>
</dbReference>
<feature type="active site" description="Proton acceptor" evidence="4">
    <location>
        <position position="72"/>
    </location>
</feature>
<organism evidence="5 6">
    <name type="scientific">Hydrogenovibrio thermophilus</name>
    <dbReference type="NCBI Taxonomy" id="265883"/>
    <lineage>
        <taxon>Bacteria</taxon>
        <taxon>Pseudomonadati</taxon>
        <taxon>Pseudomonadota</taxon>
        <taxon>Gammaproteobacteria</taxon>
        <taxon>Thiotrichales</taxon>
        <taxon>Piscirickettsiaceae</taxon>
        <taxon>Hydrogenovibrio</taxon>
    </lineage>
</organism>
<feature type="site" description="Important for substrate specificity" evidence="4">
    <location>
        <position position="155"/>
    </location>
</feature>